<dbReference type="RefSeq" id="WP_207825632.1">
    <property type="nucleotide sequence ID" value="NZ_CP062006.1"/>
</dbReference>
<accession>A0ABX7SQ19</accession>
<feature type="region of interest" description="Disordered" evidence="1">
    <location>
        <begin position="1"/>
        <end position="40"/>
    </location>
</feature>
<proteinExistence type="predicted"/>
<dbReference type="Pfam" id="PF18821">
    <property type="entry name" value="LPD7"/>
    <property type="match status" value="1"/>
</dbReference>
<name>A0ABX7SQ19_9CAUL</name>
<protein>
    <recommendedName>
        <fullName evidence="2">Large polyvalent protein-associated domain-containing protein</fullName>
    </recommendedName>
</protein>
<feature type="domain" description="Large polyvalent protein-associated" evidence="2">
    <location>
        <begin position="43"/>
        <end position="135"/>
    </location>
</feature>
<organism evidence="3 4">
    <name type="scientific">Brevundimonas pondensis</name>
    <dbReference type="NCBI Taxonomy" id="2774189"/>
    <lineage>
        <taxon>Bacteria</taxon>
        <taxon>Pseudomonadati</taxon>
        <taxon>Pseudomonadota</taxon>
        <taxon>Alphaproteobacteria</taxon>
        <taxon>Caulobacterales</taxon>
        <taxon>Caulobacteraceae</taxon>
        <taxon>Brevundimonas</taxon>
    </lineage>
</organism>
<evidence type="ECO:0000256" key="1">
    <source>
        <dbReference type="SAM" id="MobiDB-lite"/>
    </source>
</evidence>
<evidence type="ECO:0000313" key="3">
    <source>
        <dbReference type="EMBL" id="QTC88425.1"/>
    </source>
</evidence>
<dbReference type="EMBL" id="CP062006">
    <property type="protein sequence ID" value="QTC88425.1"/>
    <property type="molecule type" value="Genomic_DNA"/>
</dbReference>
<gene>
    <name evidence="3" type="ORF">IFE19_03265</name>
</gene>
<evidence type="ECO:0000313" key="4">
    <source>
        <dbReference type="Proteomes" id="UP000663942"/>
    </source>
</evidence>
<dbReference type="Proteomes" id="UP000663942">
    <property type="component" value="Chromosome"/>
</dbReference>
<feature type="compositionally biased region" description="Basic and acidic residues" evidence="1">
    <location>
        <begin position="190"/>
        <end position="207"/>
    </location>
</feature>
<feature type="compositionally biased region" description="Basic and acidic residues" evidence="1">
    <location>
        <begin position="17"/>
        <end position="33"/>
    </location>
</feature>
<sequence length="207" mass="23689">MSPTSLAAGGPAPDNRLGPDRTRRGEKTERSTLKGDMPPALLDRYLIERDRQGRPEAFFRDPRAAEPAFRDHGRRLSTPHAYPDTIADMLKVARHRGWTRLRVEGEETFRRDVWIQARAQGLEVSGYRPRERDRQAAGETPPALNRAPTTAMDLDRRLKMAAVVVRNLVSDPEAQRRLLNRAAELVSLRRGQERSERPRPRNTDRSR</sequence>
<keyword evidence="4" id="KW-1185">Reference proteome</keyword>
<reference evidence="3 4" key="1">
    <citation type="submission" date="2020-09" db="EMBL/GenBank/DDBJ databases">
        <title>Brevundimonas sp. LVF1 isolated from an oligotrophic pond in Goettingen, Germany.</title>
        <authorList>
            <person name="Friedrich I."/>
            <person name="Klassen A."/>
            <person name="Neubauer H."/>
            <person name="Schneider D."/>
            <person name="Hertel R."/>
            <person name="Daniel R."/>
        </authorList>
    </citation>
    <scope>NUCLEOTIDE SEQUENCE [LARGE SCALE GENOMIC DNA]</scope>
    <source>
        <strain evidence="3 4">LVF1</strain>
    </source>
</reference>
<feature type="region of interest" description="Disordered" evidence="1">
    <location>
        <begin position="127"/>
        <end position="152"/>
    </location>
</feature>
<feature type="region of interest" description="Disordered" evidence="1">
    <location>
        <begin position="185"/>
        <end position="207"/>
    </location>
</feature>
<evidence type="ECO:0000259" key="2">
    <source>
        <dbReference type="Pfam" id="PF18821"/>
    </source>
</evidence>
<dbReference type="InterPro" id="IPR040677">
    <property type="entry name" value="LPD7"/>
</dbReference>